<evidence type="ECO:0000256" key="6">
    <source>
        <dbReference type="ARBA" id="ARBA00022723"/>
    </source>
</evidence>
<dbReference type="STRING" id="246197.MXAN_4016"/>
<dbReference type="InterPro" id="IPR015912">
    <property type="entry name" value="Phosphofructokinase_CS"/>
</dbReference>
<evidence type="ECO:0000256" key="9">
    <source>
        <dbReference type="ARBA" id="ARBA00023152"/>
    </source>
</evidence>
<feature type="site" description="Important for substrate specificity; cannot use PPi as phosphoryl donor" evidence="10">
    <location>
        <position position="116"/>
    </location>
</feature>
<reference evidence="12 13" key="1">
    <citation type="journal article" date="2006" name="Proc. Natl. Acad. Sci. U.S.A.">
        <title>Evolution of sensory complexity recorded in a myxobacterial genome.</title>
        <authorList>
            <person name="Goldman B.S."/>
            <person name="Nierman W.C."/>
            <person name="Kaiser D."/>
            <person name="Slater S.C."/>
            <person name="Durkin A.S."/>
            <person name="Eisen J.A."/>
            <person name="Ronning C.M."/>
            <person name="Barbazuk W.B."/>
            <person name="Blanchard M."/>
            <person name="Field C."/>
            <person name="Halling C."/>
            <person name="Hinkle G."/>
            <person name="Iartchuk O."/>
            <person name="Kim H.S."/>
            <person name="Mackenzie C."/>
            <person name="Madupu R."/>
            <person name="Miller N."/>
            <person name="Shvartsbeyn A."/>
            <person name="Sullivan S.A."/>
            <person name="Vaudin M."/>
            <person name="Wiegand R."/>
            <person name="Kaplan H.B."/>
        </authorList>
    </citation>
    <scope>NUCLEOTIDE SEQUENCE [LARGE SCALE GENOMIC DNA]</scope>
    <source>
        <strain evidence="13">DK1622</strain>
    </source>
</reference>
<organism evidence="12 13">
    <name type="scientific">Myxococcus xanthus (strain DK1622)</name>
    <dbReference type="NCBI Taxonomy" id="246197"/>
    <lineage>
        <taxon>Bacteria</taxon>
        <taxon>Pseudomonadati</taxon>
        <taxon>Myxococcota</taxon>
        <taxon>Myxococcia</taxon>
        <taxon>Myxococcales</taxon>
        <taxon>Cystobacterineae</taxon>
        <taxon>Myxococcaceae</taxon>
        <taxon>Myxococcus</taxon>
    </lineage>
</organism>
<dbReference type="GO" id="GO:0042802">
    <property type="term" value="F:identical protein binding"/>
    <property type="evidence" value="ECO:0007669"/>
    <property type="project" value="TreeGrafter"/>
</dbReference>
<dbReference type="PANTHER" id="PTHR13697">
    <property type="entry name" value="PHOSPHOFRUCTOKINASE"/>
    <property type="match status" value="1"/>
</dbReference>
<evidence type="ECO:0000256" key="2">
    <source>
        <dbReference type="ARBA" id="ARBA00004496"/>
    </source>
</evidence>
<feature type="binding site" evidence="10">
    <location>
        <begin position="114"/>
        <end position="117"/>
    </location>
    <ligand>
        <name>ATP</name>
        <dbReference type="ChEBI" id="CHEBI:30616"/>
    </ligand>
</feature>
<dbReference type="EMBL" id="CP000113">
    <property type="protein sequence ID" value="ABF89567.1"/>
    <property type="molecule type" value="Genomic_DNA"/>
</dbReference>
<dbReference type="GO" id="GO:0016208">
    <property type="term" value="F:AMP binding"/>
    <property type="evidence" value="ECO:0007669"/>
    <property type="project" value="TreeGrafter"/>
</dbReference>
<evidence type="ECO:0000259" key="11">
    <source>
        <dbReference type="Pfam" id="PF00365"/>
    </source>
</evidence>
<dbReference type="HAMAP" id="MF_01976">
    <property type="entry name" value="Phosphofructokinase_III"/>
    <property type="match status" value="1"/>
</dbReference>
<proteinExistence type="inferred from homology"/>
<dbReference type="GO" id="GO:0005945">
    <property type="term" value="C:6-phosphofructokinase complex"/>
    <property type="evidence" value="ECO:0007669"/>
    <property type="project" value="TreeGrafter"/>
</dbReference>
<feature type="binding site" evidence="10">
    <location>
        <position position="280"/>
    </location>
    <ligand>
        <name>substrate</name>
        <note>ligand shared between dimeric partners</note>
    </ligand>
</feature>
<dbReference type="InterPro" id="IPR012829">
    <property type="entry name" value="Phosphofructokinase_III"/>
</dbReference>
<dbReference type="PIRSF" id="PIRSF000532">
    <property type="entry name" value="ATP_PFK_prok"/>
    <property type="match status" value="1"/>
</dbReference>
<keyword evidence="6 10" id="KW-0479">Metal-binding</keyword>
<keyword evidence="8 10" id="KW-0460">Magnesium</keyword>
<feature type="binding site" description="in other chain" evidence="10">
    <location>
        <begin position="137"/>
        <end position="139"/>
    </location>
    <ligand>
        <name>substrate</name>
        <note>ligand shared between dimeric partners</note>
    </ligand>
</feature>
<dbReference type="UniPathway" id="UPA00109">
    <property type="reaction ID" value="UER00182"/>
</dbReference>
<comment type="caution">
    <text evidence="10">Lacks conserved residue(s) required for the propagation of feature annotation.</text>
</comment>
<dbReference type="eggNOG" id="COG0205">
    <property type="taxonomic scope" value="Bacteria"/>
</dbReference>
<dbReference type="EC" id="2.7.1.11" evidence="10"/>
<name>Q1D577_MYXXD</name>
<dbReference type="InterPro" id="IPR000023">
    <property type="entry name" value="Phosphofructokinase_dom"/>
</dbReference>
<protein>
    <recommendedName>
        <fullName evidence="10">ATP-dependent 6-phosphofructokinase</fullName>
        <shortName evidence="10">ATP-PFK</shortName>
        <shortName evidence="10">Phosphofructokinase</shortName>
        <ecNumber evidence="10">2.7.1.11</ecNumber>
    </recommendedName>
    <alternativeName>
        <fullName evidence="10">Phosphohexokinase</fullName>
    </alternativeName>
</protein>
<dbReference type="GO" id="GO:0070095">
    <property type="term" value="F:fructose-6-phosphate binding"/>
    <property type="evidence" value="ECO:0007669"/>
    <property type="project" value="TreeGrafter"/>
</dbReference>
<dbReference type="NCBIfam" id="NF002872">
    <property type="entry name" value="PRK03202.1"/>
    <property type="match status" value="1"/>
</dbReference>
<keyword evidence="4 10" id="KW-0963">Cytoplasm</keyword>
<comment type="subunit">
    <text evidence="10">Homodimer or homotetramer.</text>
</comment>
<feature type="binding site" description="in other chain" evidence="10">
    <location>
        <position position="234"/>
    </location>
    <ligand>
        <name>substrate</name>
        <note>ligand shared between dimeric partners</note>
    </ligand>
</feature>
<evidence type="ECO:0000256" key="5">
    <source>
        <dbReference type="ARBA" id="ARBA00022679"/>
    </source>
</evidence>
<dbReference type="Pfam" id="PF00365">
    <property type="entry name" value="PFK"/>
    <property type="match status" value="1"/>
</dbReference>
<keyword evidence="10" id="KW-0067">ATP-binding</keyword>
<sequence>MRLGVLTGGGDCPGLNALIRGLVKRGTHEFGYEFVGIENGYMGLVEPGLAHPLTEEDTRGILPKGGTILGTSNKANPFSYATREDGHWVERDVSDQVLLRCEELGLDGLIAVGGDGTLSIAHRLVEKGLKVVGCPKTIDNDLSGTDQTFGFDTARLIVTEALDRLHSTAEAHDRVMVVEIMGRHAGFLTLESGIAGGADVILIPEIPYSVESVVEKIRRRSTRRRSFSIIAISEGAFPQGGELAVLDTAEAIPGRGVVRLGGSGKALADLLARHIEAEIRVTVLGHLQRGGSPSAADRVLATRYGCKVLDLVSAGQWDHMVALRAGEIIAVPLSESRKERRVDPAGELVRFTKSMGISFGD</sequence>
<evidence type="ECO:0000313" key="12">
    <source>
        <dbReference type="EMBL" id="ABF89567.1"/>
    </source>
</evidence>
<evidence type="ECO:0000256" key="10">
    <source>
        <dbReference type="HAMAP-Rule" id="MF_01976"/>
    </source>
</evidence>
<evidence type="ECO:0000313" key="13">
    <source>
        <dbReference type="Proteomes" id="UP000002402"/>
    </source>
</evidence>
<dbReference type="GO" id="GO:0003872">
    <property type="term" value="F:6-phosphofructokinase activity"/>
    <property type="evidence" value="ECO:0007669"/>
    <property type="project" value="UniProtKB-UniRule"/>
</dbReference>
<comment type="cofactor">
    <cofactor evidence="1 10">
        <name>Mg(2+)</name>
        <dbReference type="ChEBI" id="CHEBI:18420"/>
    </cofactor>
</comment>
<dbReference type="EnsemblBacteria" id="ABF89567">
    <property type="protein sequence ID" value="ABF89567"/>
    <property type="gene ID" value="MXAN_4016"/>
</dbReference>
<dbReference type="InterPro" id="IPR022953">
    <property type="entry name" value="ATP_PFK"/>
</dbReference>
<dbReference type="GO" id="GO:0046872">
    <property type="term" value="F:metal ion binding"/>
    <property type="evidence" value="ECO:0007669"/>
    <property type="project" value="UniProtKB-KW"/>
</dbReference>
<feature type="domain" description="Phosphofructokinase" evidence="11">
    <location>
        <begin position="2"/>
        <end position="311"/>
    </location>
</feature>
<evidence type="ECO:0000256" key="7">
    <source>
        <dbReference type="ARBA" id="ARBA00022777"/>
    </source>
</evidence>
<evidence type="ECO:0000256" key="8">
    <source>
        <dbReference type="ARBA" id="ARBA00022842"/>
    </source>
</evidence>
<dbReference type="Proteomes" id="UP000002402">
    <property type="component" value="Chromosome"/>
</dbReference>
<keyword evidence="5 10" id="KW-0808">Transferase</keyword>
<dbReference type="GO" id="GO:0006002">
    <property type="term" value="P:fructose 6-phosphate metabolic process"/>
    <property type="evidence" value="ECO:0007669"/>
    <property type="project" value="InterPro"/>
</dbReference>
<feature type="binding site" description="in other chain" evidence="10">
    <location>
        <begin position="286"/>
        <end position="289"/>
    </location>
    <ligand>
        <name>substrate</name>
        <note>ligand shared between dimeric partners</note>
    </ligand>
</feature>
<feature type="binding site" evidence="10">
    <location>
        <begin position="74"/>
        <end position="75"/>
    </location>
    <ligand>
        <name>ATP</name>
        <dbReference type="ChEBI" id="CHEBI:30616"/>
    </ligand>
</feature>
<keyword evidence="13" id="KW-1185">Reference proteome</keyword>
<comment type="pathway">
    <text evidence="3 10">Carbohydrate degradation; glycolysis; D-glyceraldehyde 3-phosphate and glycerone phosphate from D-glucose: step 3/4.</text>
</comment>
<feature type="binding site" description="in other chain" evidence="10">
    <location>
        <begin position="181"/>
        <end position="183"/>
    </location>
    <ligand>
        <name>substrate</name>
        <note>ligand shared between dimeric partners</note>
    </ligand>
</feature>
<dbReference type="GO" id="GO:0047334">
    <property type="term" value="F:diphosphate-fructose-6-phosphate 1-phosphotransferase activity"/>
    <property type="evidence" value="ECO:0007669"/>
    <property type="project" value="InterPro"/>
</dbReference>
<dbReference type="HOGENOM" id="CLU_020655_0_0_7"/>
<dbReference type="GO" id="GO:0005524">
    <property type="term" value="F:ATP binding"/>
    <property type="evidence" value="ECO:0007669"/>
    <property type="project" value="UniProtKB-KW"/>
</dbReference>
<dbReference type="InterPro" id="IPR035966">
    <property type="entry name" value="PKF_sf"/>
</dbReference>
<comment type="subcellular location">
    <subcellularLocation>
        <location evidence="2 10">Cytoplasm</location>
    </subcellularLocation>
</comment>
<comment type="similarity">
    <text evidence="10">Belongs to the phosphofructokinase type A (PFKA) family. Mixed-substrate PFK group III subfamily.</text>
</comment>
<evidence type="ECO:0000256" key="3">
    <source>
        <dbReference type="ARBA" id="ARBA00004679"/>
    </source>
</evidence>
<gene>
    <name evidence="10 12" type="primary">pfkA</name>
    <name evidence="12" type="ordered locus">MXAN_4016</name>
</gene>
<dbReference type="PRINTS" id="PR00476">
    <property type="entry name" value="PHFRCTKINASE"/>
</dbReference>
<dbReference type="Gene3D" id="3.40.50.450">
    <property type="match status" value="1"/>
</dbReference>
<comment type="function">
    <text evidence="10">Catalyzes the phosphorylation of D-fructose 6-phosphate to fructose 1,6-bisphosphate by ATP, the first committing step of glycolysis.</text>
</comment>
<dbReference type="GO" id="GO:0061621">
    <property type="term" value="P:canonical glycolysis"/>
    <property type="evidence" value="ECO:0007669"/>
    <property type="project" value="TreeGrafter"/>
</dbReference>
<dbReference type="GeneID" id="41361348"/>
<dbReference type="NCBIfam" id="TIGR02483">
    <property type="entry name" value="PFK_mixed"/>
    <property type="match status" value="1"/>
</dbReference>
<keyword evidence="10" id="KW-0547">Nucleotide-binding</keyword>
<keyword evidence="9 10" id="KW-0324">Glycolysis</keyword>
<dbReference type="PANTHER" id="PTHR13697:SF52">
    <property type="entry name" value="ATP-DEPENDENT 6-PHOSPHOFRUCTOKINASE 3"/>
    <property type="match status" value="1"/>
</dbReference>
<dbReference type="GO" id="GO:0030388">
    <property type="term" value="P:fructose 1,6-bisphosphate metabolic process"/>
    <property type="evidence" value="ECO:0007669"/>
    <property type="project" value="TreeGrafter"/>
</dbReference>
<dbReference type="AlphaFoldDB" id="Q1D577"/>
<dbReference type="PROSITE" id="PS00433">
    <property type="entry name" value="PHOSPHOFRUCTOKINASE"/>
    <property type="match status" value="1"/>
</dbReference>
<dbReference type="GO" id="GO:0048029">
    <property type="term" value="F:monosaccharide binding"/>
    <property type="evidence" value="ECO:0007669"/>
    <property type="project" value="TreeGrafter"/>
</dbReference>
<dbReference type="FunFam" id="3.40.50.460:FF:000002">
    <property type="entry name" value="ATP-dependent 6-phosphofructokinase"/>
    <property type="match status" value="1"/>
</dbReference>
<feature type="active site" description="Proton acceptor" evidence="10">
    <location>
        <position position="139"/>
    </location>
</feature>
<keyword evidence="7 10" id="KW-0418">Kinase</keyword>
<comment type="catalytic activity">
    <reaction evidence="10">
        <text>beta-D-fructose 6-phosphate + ATP = beta-D-fructose 1,6-bisphosphate + ADP + H(+)</text>
        <dbReference type="Rhea" id="RHEA:16109"/>
        <dbReference type="ChEBI" id="CHEBI:15378"/>
        <dbReference type="ChEBI" id="CHEBI:30616"/>
        <dbReference type="ChEBI" id="CHEBI:32966"/>
        <dbReference type="ChEBI" id="CHEBI:57634"/>
        <dbReference type="ChEBI" id="CHEBI:456216"/>
        <dbReference type="EC" id="2.7.1.11"/>
    </reaction>
</comment>
<accession>Q1D577</accession>
<dbReference type="Gene3D" id="3.40.50.460">
    <property type="entry name" value="Phosphofructokinase domain"/>
    <property type="match status" value="1"/>
</dbReference>
<feature type="binding site" evidence="10">
    <location>
        <position position="115"/>
    </location>
    <ligand>
        <name>Mg(2+)</name>
        <dbReference type="ChEBI" id="CHEBI:18420"/>
        <note>catalytic</note>
    </ligand>
</feature>
<dbReference type="KEGG" id="mxa:MXAN_4016"/>
<dbReference type="RefSeq" id="WP_011554026.1">
    <property type="nucleotide sequence ID" value="NC_008095.1"/>
</dbReference>
<feature type="binding site" evidence="10">
    <location>
        <position position="10"/>
    </location>
    <ligand>
        <name>ATP</name>
        <dbReference type="ChEBI" id="CHEBI:30616"/>
    </ligand>
</feature>
<evidence type="ECO:0000256" key="1">
    <source>
        <dbReference type="ARBA" id="ARBA00001946"/>
    </source>
</evidence>
<evidence type="ECO:0000256" key="4">
    <source>
        <dbReference type="ARBA" id="ARBA00022490"/>
    </source>
</evidence>
<feature type="binding site" evidence="10">
    <location>
        <position position="174"/>
    </location>
    <ligand>
        <name>substrate</name>
        <note>ligand shared between dimeric partners</note>
    </ligand>
</feature>
<dbReference type="SUPFAM" id="SSF53784">
    <property type="entry name" value="Phosphofructokinase"/>
    <property type="match status" value="1"/>
</dbReference>
<dbReference type="InterPro" id="IPR012003">
    <property type="entry name" value="ATP_PFK_prok-type"/>
</dbReference>